<comment type="function">
    <text evidence="3">NAD-dependent lysine deacetylase and desuccinylase that specifically removes acetyl and succinyl groups on target proteins. Modulates the activities of several proteins which are inactive in their acylated form.</text>
</comment>
<dbReference type="Gene3D" id="3.30.1600.10">
    <property type="entry name" value="SIR2/SIRT2 'Small Domain"/>
    <property type="match status" value="1"/>
</dbReference>
<reference evidence="7" key="1">
    <citation type="journal article" date="2020" name="Int. J. Syst. Evol. Microbiol.">
        <title>Alteromonas alba sp. nov., a marine bacterium isolated from the seawater of the West Pacific Ocean.</title>
        <authorList>
            <person name="Sun C."/>
            <person name="Wu Y.-H."/>
            <person name="Xamxidin M."/>
            <person name="Cheng H."/>
            <person name="Xu X.-W."/>
        </authorList>
    </citation>
    <scope>NUCLEOTIDE SEQUENCE [LARGE SCALE GENOMIC DNA]</scope>
    <source>
        <strain evidence="7">190</strain>
    </source>
</reference>
<protein>
    <recommendedName>
        <fullName evidence="3">NAD-dependent protein deacylase</fullName>
        <ecNumber evidence="3">2.3.1.286</ecNumber>
    </recommendedName>
    <alternativeName>
        <fullName evidence="3">Regulatory protein SIR2 homolog</fullName>
    </alternativeName>
</protein>
<evidence type="ECO:0000313" key="6">
    <source>
        <dbReference type="EMBL" id="PRO73378.1"/>
    </source>
</evidence>
<dbReference type="PANTHER" id="PTHR11085:SF4">
    <property type="entry name" value="NAD-DEPENDENT PROTEIN DEACYLASE"/>
    <property type="match status" value="1"/>
</dbReference>
<dbReference type="NCBIfam" id="NF001755">
    <property type="entry name" value="PRK00481.1-5"/>
    <property type="match status" value="1"/>
</dbReference>
<evidence type="ECO:0000259" key="5">
    <source>
        <dbReference type="PROSITE" id="PS50305"/>
    </source>
</evidence>
<feature type="binding site" evidence="3">
    <location>
        <position position="243"/>
    </location>
    <ligand>
        <name>NAD(+)</name>
        <dbReference type="ChEBI" id="CHEBI:57540"/>
    </ligand>
</feature>
<feature type="binding site" evidence="3">
    <location>
        <position position="77"/>
    </location>
    <ligand>
        <name>substrate</name>
    </ligand>
</feature>
<name>A0A2S9VAA3_9ALTE</name>
<keyword evidence="2 3" id="KW-0520">NAD</keyword>
<keyword evidence="3" id="KW-0963">Cytoplasm</keyword>
<dbReference type="EC" id="2.3.1.286" evidence="3"/>
<comment type="cofactor">
    <cofactor evidence="3">
        <name>Zn(2+)</name>
        <dbReference type="ChEBI" id="CHEBI:29105"/>
    </cofactor>
    <text evidence="3">Binds 1 zinc ion per subunit.</text>
</comment>
<feature type="binding site" evidence="3">
    <location>
        <position position="140"/>
    </location>
    <ligand>
        <name>Zn(2+)</name>
        <dbReference type="ChEBI" id="CHEBI:29105"/>
    </ligand>
</feature>
<dbReference type="GO" id="GO:0070403">
    <property type="term" value="F:NAD+ binding"/>
    <property type="evidence" value="ECO:0007669"/>
    <property type="project" value="UniProtKB-UniRule"/>
</dbReference>
<dbReference type="Proteomes" id="UP000238949">
    <property type="component" value="Unassembled WGS sequence"/>
</dbReference>
<dbReference type="PROSITE" id="PS50305">
    <property type="entry name" value="SIRTUIN"/>
    <property type="match status" value="1"/>
</dbReference>
<dbReference type="InterPro" id="IPR029035">
    <property type="entry name" value="DHS-like_NAD/FAD-binding_dom"/>
</dbReference>
<comment type="catalytic activity">
    <reaction evidence="3">
        <text>N(6)-succinyl-L-lysyl-[protein] + NAD(+) + H2O = 2''-O-succinyl-ADP-D-ribose + nicotinamide + L-lysyl-[protein]</text>
        <dbReference type="Rhea" id="RHEA:47668"/>
        <dbReference type="Rhea" id="RHEA-COMP:9752"/>
        <dbReference type="Rhea" id="RHEA-COMP:11877"/>
        <dbReference type="ChEBI" id="CHEBI:15377"/>
        <dbReference type="ChEBI" id="CHEBI:17154"/>
        <dbReference type="ChEBI" id="CHEBI:29969"/>
        <dbReference type="ChEBI" id="CHEBI:57540"/>
        <dbReference type="ChEBI" id="CHEBI:87830"/>
        <dbReference type="ChEBI" id="CHEBI:87832"/>
    </reaction>
</comment>
<feature type="binding site" evidence="3">
    <location>
        <position position="159"/>
    </location>
    <ligand>
        <name>Zn(2+)</name>
        <dbReference type="ChEBI" id="CHEBI:29105"/>
    </ligand>
</feature>
<evidence type="ECO:0000256" key="1">
    <source>
        <dbReference type="ARBA" id="ARBA00022679"/>
    </source>
</evidence>
<proteinExistence type="inferred from homology"/>
<evidence type="ECO:0000256" key="3">
    <source>
        <dbReference type="HAMAP-Rule" id="MF_01121"/>
    </source>
</evidence>
<dbReference type="GO" id="GO:0005737">
    <property type="term" value="C:cytoplasm"/>
    <property type="evidence" value="ECO:0007669"/>
    <property type="project" value="UniProtKB-SubCell"/>
</dbReference>
<dbReference type="GO" id="GO:0008270">
    <property type="term" value="F:zinc ion binding"/>
    <property type="evidence" value="ECO:0007669"/>
    <property type="project" value="UniProtKB-UniRule"/>
</dbReference>
<comment type="similarity">
    <text evidence="3">Belongs to the sirtuin family. Class III subfamily.</text>
</comment>
<comment type="subcellular location">
    <subcellularLocation>
        <location evidence="3">Cytoplasm</location>
    </subcellularLocation>
</comment>
<dbReference type="InterPro" id="IPR027546">
    <property type="entry name" value="Sirtuin_class_III"/>
</dbReference>
<feature type="binding site" evidence="3">
    <location>
        <begin position="199"/>
        <end position="201"/>
    </location>
    <ligand>
        <name>NAD(+)</name>
        <dbReference type="ChEBI" id="CHEBI:57540"/>
    </ligand>
</feature>
<organism evidence="6 7">
    <name type="scientific">Alteromonas alba</name>
    <dbReference type="NCBI Taxonomy" id="2079529"/>
    <lineage>
        <taxon>Bacteria</taxon>
        <taxon>Pseudomonadati</taxon>
        <taxon>Pseudomonadota</taxon>
        <taxon>Gammaproteobacteria</taxon>
        <taxon>Alteromonadales</taxon>
        <taxon>Alteromonadaceae</taxon>
        <taxon>Alteromonas/Salinimonas group</taxon>
        <taxon>Alteromonas</taxon>
    </lineage>
</organism>
<comment type="catalytic activity">
    <reaction evidence="3">
        <text>N(6)-acetyl-L-lysyl-[protein] + NAD(+) + H2O = 2''-O-acetyl-ADP-D-ribose + nicotinamide + L-lysyl-[protein]</text>
        <dbReference type="Rhea" id="RHEA:43636"/>
        <dbReference type="Rhea" id="RHEA-COMP:9752"/>
        <dbReference type="Rhea" id="RHEA-COMP:10731"/>
        <dbReference type="ChEBI" id="CHEBI:15377"/>
        <dbReference type="ChEBI" id="CHEBI:17154"/>
        <dbReference type="ChEBI" id="CHEBI:29969"/>
        <dbReference type="ChEBI" id="CHEBI:57540"/>
        <dbReference type="ChEBI" id="CHEBI:61930"/>
        <dbReference type="ChEBI" id="CHEBI:83767"/>
        <dbReference type="EC" id="2.3.1.286"/>
    </reaction>
</comment>
<accession>A0A2S9VAA3</accession>
<feature type="binding site" evidence="3">
    <location>
        <begin position="114"/>
        <end position="117"/>
    </location>
    <ligand>
        <name>NAD(+)</name>
        <dbReference type="ChEBI" id="CHEBI:57540"/>
    </ligand>
</feature>
<feature type="binding site" evidence="3">
    <location>
        <position position="80"/>
    </location>
    <ligand>
        <name>substrate</name>
    </ligand>
</feature>
<dbReference type="EMBL" id="PVNP01000118">
    <property type="protein sequence ID" value="PRO73378.1"/>
    <property type="molecule type" value="Genomic_DNA"/>
</dbReference>
<evidence type="ECO:0000256" key="2">
    <source>
        <dbReference type="ARBA" id="ARBA00023027"/>
    </source>
</evidence>
<comment type="caution">
    <text evidence="6">The sequence shown here is derived from an EMBL/GenBank/DDBJ whole genome shotgun (WGS) entry which is preliminary data.</text>
</comment>
<keyword evidence="7" id="KW-1185">Reference proteome</keyword>
<dbReference type="HAMAP" id="MF_01121">
    <property type="entry name" value="Sirtuin_ClassIII"/>
    <property type="match status" value="1"/>
</dbReference>
<feature type="binding site" evidence="3">
    <location>
        <begin position="33"/>
        <end position="52"/>
    </location>
    <ligand>
        <name>NAD(+)</name>
        <dbReference type="ChEBI" id="CHEBI:57540"/>
    </ligand>
</feature>
<dbReference type="Pfam" id="PF02146">
    <property type="entry name" value="SIR2"/>
    <property type="match status" value="1"/>
</dbReference>
<gene>
    <name evidence="3" type="primary">cobB</name>
    <name evidence="6" type="ORF">C6Y40_11635</name>
</gene>
<dbReference type="AlphaFoldDB" id="A0A2S9VAA3"/>
<keyword evidence="1" id="KW-0808">Transferase</keyword>
<sequence length="259" mass="28845">MTAPGLNGEVIHHYRLRLTMNNTYKPRVVVLTGAGVSAESGLKTFRDNNGLWENHRVEDVATPEGFTANPALVYRFYNERRAQLQQPDVQPNPAHKALADLEQALGEQFLLVTQNVDDLHERAGSKRVLHMHGKLLSARCCSTGRAIPWHDDFDDTTECRCCLPGEQMRPDIVWFGEVPMHMDDIIMALAQADVFIAVGTSGQVYPAANFVAMAADSGARTIEINLELSQQNSLFEEKIVGQAGKTLPEFVTRFIQDHC</sequence>
<dbReference type="InterPro" id="IPR050134">
    <property type="entry name" value="NAD-dep_sirtuin_deacylases"/>
</dbReference>
<dbReference type="InterPro" id="IPR026590">
    <property type="entry name" value="Ssirtuin_cat_dom"/>
</dbReference>
<dbReference type="PANTHER" id="PTHR11085">
    <property type="entry name" value="NAD-DEPENDENT PROTEIN DEACYLASE SIRTUIN-5, MITOCHONDRIAL-RELATED"/>
    <property type="match status" value="1"/>
</dbReference>
<dbReference type="OrthoDB" id="9800582at2"/>
<keyword evidence="3" id="KW-0479">Metal-binding</keyword>
<feature type="domain" description="Deacetylase sirtuin-type" evidence="5">
    <location>
        <begin position="4"/>
        <end position="259"/>
    </location>
</feature>
<keyword evidence="3" id="KW-0862">Zinc</keyword>
<dbReference type="Gene3D" id="3.40.50.1220">
    <property type="entry name" value="TPP-binding domain"/>
    <property type="match status" value="1"/>
</dbReference>
<dbReference type="InterPro" id="IPR003000">
    <property type="entry name" value="Sirtuin"/>
</dbReference>
<dbReference type="CDD" id="cd01412">
    <property type="entry name" value="SIRT5_Af1_CobB"/>
    <property type="match status" value="1"/>
</dbReference>
<evidence type="ECO:0000313" key="7">
    <source>
        <dbReference type="Proteomes" id="UP000238949"/>
    </source>
</evidence>
<dbReference type="InterPro" id="IPR026591">
    <property type="entry name" value="Sirtuin_cat_small_dom_sf"/>
</dbReference>
<dbReference type="SUPFAM" id="SSF52467">
    <property type="entry name" value="DHS-like NAD/FAD-binding domain"/>
    <property type="match status" value="1"/>
</dbReference>
<feature type="active site" description="Proton acceptor" evidence="3">
    <location>
        <position position="132"/>
    </location>
</feature>
<dbReference type="GO" id="GO:0036054">
    <property type="term" value="F:protein-malonyllysine demalonylase activity"/>
    <property type="evidence" value="ECO:0007669"/>
    <property type="project" value="InterPro"/>
</dbReference>
<evidence type="ECO:0000256" key="4">
    <source>
        <dbReference type="PROSITE-ProRule" id="PRU00236"/>
    </source>
</evidence>
<comment type="domain">
    <text evidence="3">2 residues (Tyr-77 and Arg-80) present in a large hydrophobic pocket are probably involved in substrate specificity. They are important for desuccinylation activity, but dispensable for deacetylation activity.</text>
</comment>
<comment type="caution">
    <text evidence="3 4">Lacks conserved residue(s) required for the propagation of feature annotation.</text>
</comment>
<dbReference type="GO" id="GO:0017136">
    <property type="term" value="F:histone deacetylase activity, NAD-dependent"/>
    <property type="evidence" value="ECO:0007669"/>
    <property type="project" value="TreeGrafter"/>
</dbReference>
<dbReference type="GO" id="GO:0036055">
    <property type="term" value="F:protein-succinyllysine desuccinylase activity"/>
    <property type="evidence" value="ECO:0007669"/>
    <property type="project" value="UniProtKB-UniRule"/>
</dbReference>